<dbReference type="PANTHER" id="PTHR15245">
    <property type="entry name" value="SYMPLEKIN-RELATED"/>
    <property type="match status" value="1"/>
</dbReference>
<feature type="compositionally biased region" description="Polar residues" evidence="4">
    <location>
        <begin position="765"/>
        <end position="777"/>
    </location>
</feature>
<feature type="compositionally biased region" description="Acidic residues" evidence="4">
    <location>
        <begin position="435"/>
        <end position="445"/>
    </location>
</feature>
<comment type="caution">
    <text evidence="6">The sequence shown here is derived from an EMBL/GenBank/DDBJ whole genome shotgun (WGS) entry which is preliminary data.</text>
</comment>
<keyword evidence="2" id="KW-0507">mRNA processing</keyword>
<evidence type="ECO:0000259" key="5">
    <source>
        <dbReference type="Pfam" id="PF11935"/>
    </source>
</evidence>
<comment type="subcellular location">
    <subcellularLocation>
        <location evidence="1">Nucleus</location>
    </subcellularLocation>
</comment>
<evidence type="ECO:0000256" key="2">
    <source>
        <dbReference type="ARBA" id="ARBA00022664"/>
    </source>
</evidence>
<dbReference type="SUPFAM" id="SSF48371">
    <property type="entry name" value="ARM repeat"/>
    <property type="match status" value="1"/>
</dbReference>
<accession>A0A1D2JPW9</accession>
<dbReference type="Proteomes" id="UP000242814">
    <property type="component" value="Unassembled WGS sequence"/>
</dbReference>
<name>A0A1D2JPW9_PARBR</name>
<evidence type="ECO:0000256" key="4">
    <source>
        <dbReference type="SAM" id="MobiDB-lite"/>
    </source>
</evidence>
<proteinExistence type="predicted"/>
<dbReference type="Pfam" id="PF11935">
    <property type="entry name" value="SYMPK_PTA1_N"/>
    <property type="match status" value="1"/>
</dbReference>
<gene>
    <name evidence="6" type="ORF">ACO22_00284</name>
</gene>
<dbReference type="PANTHER" id="PTHR15245:SF20">
    <property type="entry name" value="SYMPLEKIN"/>
    <property type="match status" value="1"/>
</dbReference>
<feature type="domain" description="Symplekin/Pta1 N-terminal" evidence="5">
    <location>
        <begin position="91"/>
        <end position="322"/>
    </location>
</feature>
<sequence length="842" mass="93028">MALPLDNLVEQMTQLDTARNVVLGDAALYPQIVQGILPIIGAKARLELRRWGAEFLAETFASPALAQRPKEKLSTQVIQTLWDLLKNPDEDASVVRGIIQTAASIYPLIFRTITGSDVIGVLTSVDNPTEDALWEKMTAIKQNILKRWDTAPNNIKVCCIKFVQKVVQVQTAGVISDPRLPEKNEISLSLVPRNHPLVPLPNLEAEASGLLDRLLNVFYENSSDPILVNATLNCLPVLIRTRQSISNKIVNAILNFNPLKQANAPMSPTIRVNIKSVERTTRALLLNIMKRNPNHPLAGRIQQYLDRLAQSRNDIFDETSKKRPLPTEPTDLVDSAKRARLGVDTPPQLKIPPLPPGPNSFSQLFTLTDDAGLTSFDVKQLAADLIVNITIPVLSRVDPEALDQAVGAVRSRYLTLSKKQIFDHQASQAAAQPAAEEEDDDDYEPEYQPMDIPTDSQALEGPDASKIDENAPELVALGPFVLPQPPPLSGEEATEIGKGAIERVFGMISTLEQPSKSFKGSQKPGFGRLAASTFDRDSWLILLTRLATRASAGLDVDEADNIVKTESGRQSHSKQRMSMADGIREMLYRYVLEDFRVRINVAISWMNEEWYNDRIQLKHCSSENNGDIDDTIVPRHYEKWVMRLLEGILPYLDARDKVLIRFLSEIPELSLELVKKTKSLANDPERVTLCVQALYYLVLVRPPARDLCLDALQDLYGKIEEARPLIAKLLLKWRPHVIPKPEEHVSKPKSTSTNSTSTAPPGAEQSGNVPLNPSNGIKSEPDAGGIVNIQNHGIKAFPESISNSASNDAHIHQQQYVKGTGDSVTPSMTSTPVPSQNASVAE</sequence>
<evidence type="ECO:0000313" key="7">
    <source>
        <dbReference type="Proteomes" id="UP000242814"/>
    </source>
</evidence>
<keyword evidence="3" id="KW-0539">Nucleus</keyword>
<dbReference type="GO" id="GO:0006397">
    <property type="term" value="P:mRNA processing"/>
    <property type="evidence" value="ECO:0007669"/>
    <property type="project" value="UniProtKB-KW"/>
</dbReference>
<evidence type="ECO:0000313" key="6">
    <source>
        <dbReference type="EMBL" id="ODH45171.1"/>
    </source>
</evidence>
<feature type="region of interest" description="Disordered" evidence="4">
    <location>
        <begin position="425"/>
        <end position="462"/>
    </location>
</feature>
<organism evidence="6 7">
    <name type="scientific">Paracoccidioides brasiliensis</name>
    <dbReference type="NCBI Taxonomy" id="121759"/>
    <lineage>
        <taxon>Eukaryota</taxon>
        <taxon>Fungi</taxon>
        <taxon>Dikarya</taxon>
        <taxon>Ascomycota</taxon>
        <taxon>Pezizomycotina</taxon>
        <taxon>Eurotiomycetes</taxon>
        <taxon>Eurotiomycetidae</taxon>
        <taxon>Onygenales</taxon>
        <taxon>Ajellomycetaceae</taxon>
        <taxon>Paracoccidioides</taxon>
    </lineage>
</organism>
<dbReference type="AlphaFoldDB" id="A0A1D2JPW9"/>
<dbReference type="InterPro" id="IPR016024">
    <property type="entry name" value="ARM-type_fold"/>
</dbReference>
<protein>
    <recommendedName>
        <fullName evidence="5">Symplekin/Pta1 N-terminal domain-containing protein</fullName>
    </recommendedName>
</protein>
<dbReference type="VEuPathDB" id="FungiDB:PABG_00076"/>
<reference evidence="6 7" key="1">
    <citation type="submission" date="2016-06" db="EMBL/GenBank/DDBJ databases">
        <authorList>
            <person name="Kjaerup R.B."/>
            <person name="Dalgaard T.S."/>
            <person name="Juul-Madsen H.R."/>
        </authorList>
    </citation>
    <scope>NUCLEOTIDE SEQUENCE [LARGE SCALE GENOMIC DNA]</scope>
    <source>
        <strain evidence="6 7">Pb300</strain>
    </source>
</reference>
<dbReference type="GO" id="GO:0005847">
    <property type="term" value="C:mRNA cleavage and polyadenylation specificity factor complex"/>
    <property type="evidence" value="ECO:0007669"/>
    <property type="project" value="TreeGrafter"/>
</dbReference>
<dbReference type="VEuPathDB" id="FungiDB:PADG_02464"/>
<evidence type="ECO:0000256" key="3">
    <source>
        <dbReference type="ARBA" id="ARBA00023242"/>
    </source>
</evidence>
<dbReference type="EMBL" id="LZYO01000005">
    <property type="protein sequence ID" value="ODH45171.1"/>
    <property type="molecule type" value="Genomic_DNA"/>
</dbReference>
<dbReference type="Gene3D" id="1.25.10.10">
    <property type="entry name" value="Leucine-rich Repeat Variant"/>
    <property type="match status" value="1"/>
</dbReference>
<dbReference type="InterPro" id="IPR032460">
    <property type="entry name" value="Symplekin/Pta1_N"/>
</dbReference>
<feature type="region of interest" description="Disordered" evidence="4">
    <location>
        <begin position="810"/>
        <end position="842"/>
    </location>
</feature>
<evidence type="ECO:0000256" key="1">
    <source>
        <dbReference type="ARBA" id="ARBA00004123"/>
    </source>
</evidence>
<dbReference type="InterPro" id="IPR011989">
    <property type="entry name" value="ARM-like"/>
</dbReference>
<dbReference type="InterPro" id="IPR021850">
    <property type="entry name" value="Symplekin/Pta1"/>
</dbReference>
<feature type="region of interest" description="Disordered" evidence="4">
    <location>
        <begin position="741"/>
        <end position="785"/>
    </location>
</feature>